<keyword evidence="7" id="KW-0732">Signal</keyword>
<dbReference type="EC" id="3.5.1.2" evidence="3 6"/>
<feature type="binding site" evidence="6">
    <location>
        <position position="140"/>
    </location>
    <ligand>
        <name>substrate</name>
    </ligand>
</feature>
<dbReference type="eggNOG" id="COG2066">
    <property type="taxonomic scope" value="Bacteria"/>
</dbReference>
<evidence type="ECO:0000256" key="7">
    <source>
        <dbReference type="SAM" id="SignalP"/>
    </source>
</evidence>
<dbReference type="PANTHER" id="PTHR12544">
    <property type="entry name" value="GLUTAMINASE"/>
    <property type="match status" value="1"/>
</dbReference>
<feature type="chain" id="PRO_5002474907" description="Glutaminase" evidence="7">
    <location>
        <begin position="23"/>
        <end position="335"/>
    </location>
</feature>
<feature type="signal peptide" evidence="7">
    <location>
        <begin position="1"/>
        <end position="22"/>
    </location>
</feature>
<dbReference type="HAMAP" id="MF_00313">
    <property type="entry name" value="Glutaminase"/>
    <property type="match status" value="1"/>
</dbReference>
<dbReference type="OrthoDB" id="9788822at2"/>
<dbReference type="RefSeq" id="WP_045978661.1">
    <property type="nucleotide sequence ID" value="NZ_JXXY01000004.1"/>
</dbReference>
<evidence type="ECO:0000256" key="4">
    <source>
        <dbReference type="ARBA" id="ARBA00022801"/>
    </source>
</evidence>
<keyword evidence="6" id="KW-0007">Acetylation</keyword>
<dbReference type="NCBIfam" id="NF009020">
    <property type="entry name" value="PRK12356.1"/>
    <property type="match status" value="1"/>
</dbReference>
<proteinExistence type="inferred from homology"/>
<dbReference type="GeneID" id="58227611"/>
<keyword evidence="9" id="KW-1185">Reference proteome</keyword>
<evidence type="ECO:0000256" key="2">
    <source>
        <dbReference type="ARBA" id="ARBA00011881"/>
    </source>
</evidence>
<dbReference type="GO" id="GO:0006543">
    <property type="term" value="P:L-glutamine catabolic process"/>
    <property type="evidence" value="ECO:0007669"/>
    <property type="project" value="TreeGrafter"/>
</dbReference>
<name>A0A0F4Q4C4_9GAMM</name>
<comment type="caution">
    <text evidence="8">The sequence shown here is derived from an EMBL/GenBank/DDBJ whole genome shotgun (WGS) entry which is preliminary data.</text>
</comment>
<keyword evidence="4 6" id="KW-0378">Hydrolase</keyword>
<evidence type="ECO:0000256" key="3">
    <source>
        <dbReference type="ARBA" id="ARBA00012918"/>
    </source>
</evidence>
<dbReference type="EMBL" id="JXXZ01000003">
    <property type="protein sequence ID" value="KJZ01412.1"/>
    <property type="molecule type" value="Genomic_DNA"/>
</dbReference>
<dbReference type="PATRIC" id="fig|151081.8.peg.886"/>
<dbReference type="PANTHER" id="PTHR12544:SF48">
    <property type="entry name" value="GLUTAMINASE 1"/>
    <property type="match status" value="1"/>
</dbReference>
<comment type="catalytic activity">
    <reaction evidence="5 6">
        <text>L-glutamine + H2O = L-glutamate + NH4(+)</text>
        <dbReference type="Rhea" id="RHEA:15889"/>
        <dbReference type="ChEBI" id="CHEBI:15377"/>
        <dbReference type="ChEBI" id="CHEBI:28938"/>
        <dbReference type="ChEBI" id="CHEBI:29985"/>
        <dbReference type="ChEBI" id="CHEBI:58359"/>
        <dbReference type="EC" id="3.5.1.2"/>
    </reaction>
</comment>
<dbReference type="NCBIfam" id="TIGR03814">
    <property type="entry name" value="Gln_ase"/>
    <property type="match status" value="1"/>
</dbReference>
<dbReference type="InterPro" id="IPR015868">
    <property type="entry name" value="Glutaminase"/>
</dbReference>
<evidence type="ECO:0000256" key="1">
    <source>
        <dbReference type="ARBA" id="ARBA00011076"/>
    </source>
</evidence>
<feature type="binding site" evidence="6">
    <location>
        <position position="267"/>
    </location>
    <ligand>
        <name>substrate</name>
    </ligand>
</feature>
<dbReference type="Pfam" id="PF04960">
    <property type="entry name" value="Glutaminase"/>
    <property type="match status" value="1"/>
</dbReference>
<feature type="binding site" evidence="6">
    <location>
        <position position="191"/>
    </location>
    <ligand>
        <name>substrate</name>
    </ligand>
</feature>
<comment type="subunit">
    <text evidence="2 6">Homotetramer.</text>
</comment>
<dbReference type="GO" id="GO:0006537">
    <property type="term" value="P:glutamate biosynthetic process"/>
    <property type="evidence" value="ECO:0007669"/>
    <property type="project" value="TreeGrafter"/>
</dbReference>
<feature type="binding site" evidence="6">
    <location>
        <position position="285"/>
    </location>
    <ligand>
        <name>substrate</name>
    </ligand>
</feature>
<feature type="binding site" evidence="6">
    <location>
        <position position="184"/>
    </location>
    <ligand>
        <name>substrate</name>
    </ligand>
</feature>
<evidence type="ECO:0000256" key="5">
    <source>
        <dbReference type="ARBA" id="ARBA00049534"/>
    </source>
</evidence>
<dbReference type="FunFam" id="3.40.710.10:FF:000005">
    <property type="entry name" value="Glutaminase"/>
    <property type="match status" value="1"/>
</dbReference>
<feature type="binding site" evidence="6">
    <location>
        <position position="215"/>
    </location>
    <ligand>
        <name>substrate</name>
    </ligand>
</feature>
<reference evidence="8 9" key="1">
    <citation type="journal article" date="2015" name="BMC Genomics">
        <title>Genome mining reveals unlocked bioactive potential of marine Gram-negative bacteria.</title>
        <authorList>
            <person name="Machado H."/>
            <person name="Sonnenschein E.C."/>
            <person name="Melchiorsen J."/>
            <person name="Gram L."/>
        </authorList>
    </citation>
    <scope>NUCLEOTIDE SEQUENCE [LARGE SCALE GENOMIC DNA]</scope>
    <source>
        <strain evidence="8 9">S3137</strain>
    </source>
</reference>
<dbReference type="AlphaFoldDB" id="A0A0F4Q4C4"/>
<comment type="similarity">
    <text evidence="1 6">Belongs to the glutaminase family.</text>
</comment>
<dbReference type="Gene3D" id="3.40.710.10">
    <property type="entry name" value="DD-peptidase/beta-lactamase superfamily"/>
    <property type="match status" value="1"/>
</dbReference>
<accession>A0A0F4Q4C4</accession>
<dbReference type="GO" id="GO:0004359">
    <property type="term" value="F:glutaminase activity"/>
    <property type="evidence" value="ECO:0007669"/>
    <property type="project" value="UniProtKB-UniRule"/>
</dbReference>
<feature type="binding site" evidence="6">
    <location>
        <position position="89"/>
    </location>
    <ligand>
        <name>substrate</name>
    </ligand>
</feature>
<evidence type="ECO:0000256" key="6">
    <source>
        <dbReference type="HAMAP-Rule" id="MF_00313"/>
    </source>
</evidence>
<dbReference type="SUPFAM" id="SSF56601">
    <property type="entry name" value="beta-lactamase/transpeptidase-like"/>
    <property type="match status" value="1"/>
</dbReference>
<dbReference type="InterPro" id="IPR012338">
    <property type="entry name" value="Beta-lactam/transpept-like"/>
</dbReference>
<organism evidence="8 9">
    <name type="scientific">Pseudoalteromonas ruthenica</name>
    <dbReference type="NCBI Taxonomy" id="151081"/>
    <lineage>
        <taxon>Bacteria</taxon>
        <taxon>Pseudomonadati</taxon>
        <taxon>Pseudomonadota</taxon>
        <taxon>Gammaproteobacteria</taxon>
        <taxon>Alteromonadales</taxon>
        <taxon>Pseudoalteromonadaceae</taxon>
        <taxon>Pseudoalteromonas</taxon>
    </lineage>
</organism>
<dbReference type="Proteomes" id="UP000033664">
    <property type="component" value="Unassembled WGS sequence"/>
</dbReference>
<protein>
    <recommendedName>
        <fullName evidence="3 6">Glutaminase</fullName>
        <ecNumber evidence="3 6">3.5.1.2</ecNumber>
    </recommendedName>
</protein>
<evidence type="ECO:0000313" key="9">
    <source>
        <dbReference type="Proteomes" id="UP000033664"/>
    </source>
</evidence>
<evidence type="ECO:0000313" key="8">
    <source>
        <dbReference type="EMBL" id="KJZ01412.1"/>
    </source>
</evidence>
<sequence>MKTWISSAFLSFIILCSTACLARPYDPQKVEQVLNTAHALYKDTNAGANADYIPALAKVDSSLFAIAIVTADGQVFTQGDIDATFSIQSISKVFTLALAMEQQGSEAIVDKIGVNATGLPFNSVAAIELNQDRSVNPLVNAGAMATVSLLEGDKTQQKWQSIATWYDQFAGRELAVMNEVYQSESATNGHNLAIAELLKSYDRFYGDVDMNLDIYTRQCSVGVTTKDLAMMASVLANGGTHPVTGEALMTAENVQRVLAVMATAGLYETSGDWAFQVGLPAKSGVGGGIIAVMPGKFAIAAFSPKLDEAGNSVRAQRAIDYIADKANANVFSHLD</sequence>
<gene>
    <name evidence="6" type="primary">glsA</name>
    <name evidence="8" type="ORF">TW72_03815</name>
</gene>